<dbReference type="AlphaFoldDB" id="A0A2U1JVD9"/>
<evidence type="ECO:0000313" key="3">
    <source>
        <dbReference type="Proteomes" id="UP000245618"/>
    </source>
</evidence>
<organism evidence="2 3">
    <name type="scientific">Flavobacterium laiguense</name>
    <dbReference type="NCBI Taxonomy" id="2169409"/>
    <lineage>
        <taxon>Bacteria</taxon>
        <taxon>Pseudomonadati</taxon>
        <taxon>Bacteroidota</taxon>
        <taxon>Flavobacteriia</taxon>
        <taxon>Flavobacteriales</taxon>
        <taxon>Flavobacteriaceae</taxon>
        <taxon>Flavobacterium</taxon>
    </lineage>
</organism>
<evidence type="ECO:0000313" key="2">
    <source>
        <dbReference type="EMBL" id="PWA09180.1"/>
    </source>
</evidence>
<gene>
    <name evidence="2" type="ORF">DB891_09585</name>
</gene>
<dbReference type="Proteomes" id="UP000245618">
    <property type="component" value="Unassembled WGS sequence"/>
</dbReference>
<dbReference type="RefSeq" id="WP_116762932.1">
    <property type="nucleotide sequence ID" value="NZ_QCZH01000008.1"/>
</dbReference>
<reference evidence="2 3" key="1">
    <citation type="submission" date="2018-04" db="EMBL/GenBank/DDBJ databases">
        <title>Flavobacterium sp. nov., isolated from glacier ice.</title>
        <authorList>
            <person name="Liu Q."/>
            <person name="Xin Y.-H."/>
        </authorList>
    </citation>
    <scope>NUCLEOTIDE SEQUENCE [LARGE SCALE GENOMIC DNA]</scope>
    <source>
        <strain evidence="2 3">LB2P30</strain>
    </source>
</reference>
<feature type="signal peptide" evidence="1">
    <location>
        <begin position="1"/>
        <end position="18"/>
    </location>
</feature>
<sequence>MKKLIIIALLTIGFQANAMQIVTPNDGCSSQVIKSSSNKNGIIKKTNGVIVTTKETMSLEIDPCNHTVIIELNKRNFDLVLYKTDESGTIHAATLNGKQIIKININSNTNEEETLIGDLIFTTYITNKVIDSRPIAVED</sequence>
<accession>A0A2U1JVD9</accession>
<name>A0A2U1JVD9_9FLAO</name>
<proteinExistence type="predicted"/>
<dbReference type="EMBL" id="QCZH01000008">
    <property type="protein sequence ID" value="PWA09180.1"/>
    <property type="molecule type" value="Genomic_DNA"/>
</dbReference>
<evidence type="ECO:0000256" key="1">
    <source>
        <dbReference type="SAM" id="SignalP"/>
    </source>
</evidence>
<keyword evidence="3" id="KW-1185">Reference proteome</keyword>
<feature type="chain" id="PRO_5015587755" evidence="1">
    <location>
        <begin position="19"/>
        <end position="139"/>
    </location>
</feature>
<comment type="caution">
    <text evidence="2">The sequence shown here is derived from an EMBL/GenBank/DDBJ whole genome shotgun (WGS) entry which is preliminary data.</text>
</comment>
<keyword evidence="1" id="KW-0732">Signal</keyword>
<protein>
    <submittedName>
        <fullName evidence="2">Uncharacterized protein</fullName>
    </submittedName>
</protein>